<dbReference type="EMBL" id="DAAEEB010000004">
    <property type="protein sequence ID" value="HAA8053046.1"/>
    <property type="molecule type" value="Genomic_DNA"/>
</dbReference>
<dbReference type="AlphaFoldDB" id="A0A392XKN8"/>
<dbReference type="Proteomes" id="UP000566721">
    <property type="component" value="Unassembled WGS sequence"/>
</dbReference>
<evidence type="ECO:0000313" key="48">
    <source>
        <dbReference type="Proteomes" id="UP000358545"/>
    </source>
</evidence>
<dbReference type="EMBL" id="AAAMZD010000001">
    <property type="protein sequence ID" value="EAD3791527.1"/>
    <property type="molecule type" value="Genomic_DNA"/>
</dbReference>
<evidence type="ECO:0000313" key="71">
    <source>
        <dbReference type="Proteomes" id="UP000533021"/>
    </source>
</evidence>
<dbReference type="Proteomes" id="UP000337746">
    <property type="component" value="Unassembled WGS sequence"/>
</dbReference>
<evidence type="ECO:0000313" key="52">
    <source>
        <dbReference type="Proteomes" id="UP000376505"/>
    </source>
</evidence>
<evidence type="ECO:0000313" key="37">
    <source>
        <dbReference type="EMBL" id="EDP8513340.1"/>
    </source>
</evidence>
<dbReference type="EMBL" id="AABGHY010000001">
    <property type="protein sequence ID" value="EAH3293020.1"/>
    <property type="molecule type" value="Genomic_DNA"/>
</dbReference>
<dbReference type="EMBL" id="AAAIXK010000001">
    <property type="protein sequence ID" value="EAC5549175.1"/>
    <property type="molecule type" value="Genomic_DNA"/>
</dbReference>
<proteinExistence type="predicted"/>
<evidence type="ECO:0000313" key="49">
    <source>
        <dbReference type="Proteomes" id="UP000364988"/>
    </source>
</evidence>
<dbReference type="EMBL" id="AABCVX010000001">
    <property type="protein sequence ID" value="EAG6168156.1"/>
    <property type="molecule type" value="Genomic_DNA"/>
</dbReference>
<evidence type="ECO:0000313" key="30">
    <source>
        <dbReference type="EMBL" id="ECB9472926.1"/>
    </source>
</evidence>
<dbReference type="Proteomes" id="UP000522199">
    <property type="component" value="Unassembled WGS sequence"/>
</dbReference>
<evidence type="ECO:0000313" key="5">
    <source>
        <dbReference type="EMBL" id="EAC9039763.1"/>
    </source>
</evidence>
<dbReference type="Proteomes" id="UP000393182">
    <property type="component" value="Unassembled WGS sequence"/>
</dbReference>
<dbReference type="EMBL" id="AAANYN010000019">
    <property type="protein sequence ID" value="EAD5774987.1"/>
    <property type="molecule type" value="Genomic_DNA"/>
</dbReference>
<evidence type="ECO:0000313" key="64">
    <source>
        <dbReference type="Proteomes" id="UP000481141"/>
    </source>
</evidence>
<evidence type="ECO:0000313" key="35">
    <source>
        <dbReference type="EMBL" id="ECY9783973.1"/>
    </source>
</evidence>
<dbReference type="Proteomes" id="UP000525850">
    <property type="component" value="Unassembled WGS sequence"/>
</dbReference>
<dbReference type="Proteomes" id="UP000460224">
    <property type="component" value="Unassembled WGS sequence"/>
</dbReference>
<protein>
    <submittedName>
        <fullName evidence="13">Uncharacterized protein</fullName>
    </submittedName>
</protein>
<dbReference type="Proteomes" id="UP000339309">
    <property type="component" value="Unassembled WGS sequence"/>
</dbReference>
<dbReference type="Proteomes" id="UP000481141">
    <property type="component" value="Unassembled WGS sequence"/>
</dbReference>
<evidence type="ECO:0000313" key="20">
    <source>
        <dbReference type="EMBL" id="EAG4461105.1"/>
    </source>
</evidence>
<evidence type="ECO:0000313" key="9">
    <source>
        <dbReference type="EMBL" id="EAD5785311.1"/>
    </source>
</evidence>
<dbReference type="EMBL" id="AAANYR010000001">
    <property type="protein sequence ID" value="EAD5785311.1"/>
    <property type="molecule type" value="Genomic_DNA"/>
</dbReference>
<evidence type="ECO:0000313" key="44">
    <source>
        <dbReference type="Proteomes" id="UP000344343"/>
    </source>
</evidence>
<evidence type="ECO:0000313" key="29">
    <source>
        <dbReference type="EMBL" id="EAK9315853.1"/>
    </source>
</evidence>
<evidence type="ECO:0000313" key="1">
    <source>
        <dbReference type="EMBL" id="EAC4551116.1"/>
    </source>
</evidence>
<evidence type="ECO:0000313" key="11">
    <source>
        <dbReference type="EMBL" id="EAE2353086.1"/>
    </source>
</evidence>
<evidence type="ECO:0000313" key="34">
    <source>
        <dbReference type="EMBL" id="ECY6543425.1"/>
    </source>
</evidence>
<dbReference type="EMBL" id="AANPAU010000002">
    <property type="protein sequence ID" value="EDP8513340.1"/>
    <property type="molecule type" value="Genomic_DNA"/>
</dbReference>
<dbReference type="Proteomes" id="UP000364988">
    <property type="component" value="Unassembled WGS sequence"/>
</dbReference>
<dbReference type="EMBL" id="AABEKY010000004">
    <property type="protein sequence ID" value="EAG9387661.1"/>
    <property type="molecule type" value="Genomic_DNA"/>
</dbReference>
<evidence type="ECO:0000313" key="76">
    <source>
        <dbReference type="Proteomes" id="UP000566721"/>
    </source>
</evidence>
<evidence type="ECO:0000313" key="59">
    <source>
        <dbReference type="Proteomes" id="UP000427828"/>
    </source>
</evidence>
<evidence type="ECO:0000313" key="27">
    <source>
        <dbReference type="EMBL" id="EAH4240797.1"/>
    </source>
</evidence>
<evidence type="ECO:0000313" key="69">
    <source>
        <dbReference type="Proteomes" id="UP000528151"/>
    </source>
</evidence>
<evidence type="ECO:0000313" key="16">
    <source>
        <dbReference type="EMBL" id="EAG2244200.1"/>
    </source>
</evidence>
<evidence type="ECO:0000313" key="8">
    <source>
        <dbReference type="EMBL" id="EAD5774987.1"/>
    </source>
</evidence>
<dbReference type="Proteomes" id="UP000379076">
    <property type="component" value="Unassembled WGS sequence"/>
</dbReference>
<dbReference type="Proteomes" id="UP000354255">
    <property type="component" value="Unassembled WGS sequence"/>
</dbReference>
<evidence type="ECO:0000313" key="14">
    <source>
        <dbReference type="EMBL" id="EAG1892380.1"/>
    </source>
</evidence>
<dbReference type="EMBL" id="AABFVG010000002">
    <property type="protein sequence ID" value="EAH2281224.1"/>
    <property type="molecule type" value="Genomic_DNA"/>
</dbReference>
<dbReference type="EMBL" id="AABGUK010000001">
    <property type="protein sequence ID" value="EAH4240797.1"/>
    <property type="molecule type" value="Genomic_DNA"/>
</dbReference>
<evidence type="ECO:0000313" key="61">
    <source>
        <dbReference type="Proteomes" id="UP000467536"/>
    </source>
</evidence>
<evidence type="ECO:0000313" key="12">
    <source>
        <dbReference type="EMBL" id="EAE4940867.1"/>
    </source>
</evidence>
<evidence type="ECO:0000313" key="36">
    <source>
        <dbReference type="EMBL" id="EDO0985318.1"/>
    </source>
</evidence>
<evidence type="ECO:0000313" key="17">
    <source>
        <dbReference type="EMBL" id="EAG2513937.1"/>
    </source>
</evidence>
<organism evidence="13 48">
    <name type="scientific">Listeria monocytogenes</name>
    <dbReference type="NCBI Taxonomy" id="1639"/>
    <lineage>
        <taxon>Bacteria</taxon>
        <taxon>Bacillati</taxon>
        <taxon>Bacillota</taxon>
        <taxon>Bacilli</taxon>
        <taxon>Bacillales</taxon>
        <taxon>Listeriaceae</taxon>
        <taxon>Listeria</taxon>
    </lineage>
</organism>
<dbReference type="Proteomes" id="UP000403352">
    <property type="component" value="Unassembled WGS sequence"/>
</dbReference>
<evidence type="ECO:0000313" key="51">
    <source>
        <dbReference type="Proteomes" id="UP000368512"/>
    </source>
</evidence>
<evidence type="ECO:0000313" key="60">
    <source>
        <dbReference type="Proteomes" id="UP000460224"/>
    </source>
</evidence>
<evidence type="ECO:0000313" key="2">
    <source>
        <dbReference type="EMBL" id="EAC5549175.1"/>
    </source>
</evidence>
<dbReference type="EMBL" id="AAAJWF010000001">
    <property type="protein sequence ID" value="EAC7479451.1"/>
    <property type="molecule type" value="Genomic_DNA"/>
</dbReference>
<evidence type="ECO:0000313" key="26">
    <source>
        <dbReference type="EMBL" id="EAH3293020.1"/>
    </source>
</evidence>
<dbReference type="EMBL" id="AABBHO010000007">
    <property type="protein sequence ID" value="EAG2996361.1"/>
    <property type="molecule type" value="Genomic_DNA"/>
</dbReference>
<evidence type="ECO:0000313" key="28">
    <source>
        <dbReference type="EMBL" id="EAK8897414.1"/>
    </source>
</evidence>
<evidence type="ECO:0000313" key="3">
    <source>
        <dbReference type="EMBL" id="EAC6548490.1"/>
    </source>
</evidence>
<dbReference type="Proteomes" id="UP000478682">
    <property type="component" value="Unassembled WGS sequence"/>
</dbReference>
<dbReference type="EMBL" id="AAAQQZ010000001">
    <property type="protein sequence ID" value="EAE1337529.1"/>
    <property type="molecule type" value="Genomic_DNA"/>
</dbReference>
<dbReference type="Proteomes" id="UP000331186">
    <property type="component" value="Unassembled WGS sequence"/>
</dbReference>
<reference evidence="54 55" key="6">
    <citation type="submission" date="2019-07" db="EMBL/GenBank/DDBJ databases">
        <authorList>
            <consortium name="GenomeTrakr: Next Generation Sequencing Network for Food Pathogen Tracability"/>
        </authorList>
    </citation>
    <scope>NUCLEOTIDE SEQUENCE [LARGE SCALE GENOMIC DNA]</scope>
    <source>
        <strain evidence="18 75">10B02965A-1</strain>
        <strain evidence="4 51">CFSAN008042</strain>
        <strain evidence="20 69">CFSAN063727</strain>
        <strain evidence="10 53">FDA00006494</strain>
        <strain evidence="2 50">FDA00007096</strain>
        <strain evidence="6 56">FDA00008584</strain>
        <strain evidence="16">FDA00011243</strain>
        <strain evidence="3 40">FDA00013332</strain>
        <strain evidence="9 44">FDA00013853</strain>
        <strain evidence="30 58">FDA00014336</strain>
        <strain evidence="32 54">FDA00014370</strain>
        <strain evidence="31 55">FDA00014392</strain>
        <strain evidence="37">FDA00015054</strain>
        <strain evidence="19 72">FDA1005580-S054-001</strain>
        <strain evidence="63">FDA1090798-S029-001</strain>
        <strain evidence="64">FDA956581-098-004</strain>
        <strain evidence="17 67">FDA960927-006-004</strain>
        <strain evidence="21 76">FLAG-38921</strain>
        <strain evidence="33 59">FLAG-51482A</strain>
        <strain evidence="15 42">FLAG-54356</strain>
        <strain evidence="8 52">FSIS31901579</strain>
        <strain evidence="27 68">LS1344</strain>
        <strain evidence="7 45">VA-WGS-00405</strain>
    </source>
</reference>
<evidence type="ECO:0000313" key="65">
    <source>
        <dbReference type="Proteomes" id="UP000489121"/>
    </source>
</evidence>
<sequence>MNHVWQFCQHAIFSYLEVNVNELLHIKNGYLEYSRFFICYVSHSTFCLQNKELLIKLLMK</sequence>
<evidence type="ECO:0000313" key="32">
    <source>
        <dbReference type="EMBL" id="ECC1557455.1"/>
    </source>
</evidence>
<accession>A0A392XKN8</accession>
<evidence type="ECO:0000313" key="13">
    <source>
        <dbReference type="EMBL" id="EAG0866111.1"/>
    </source>
</evidence>
<dbReference type="EMBL" id="AALAQH010000001">
    <property type="protein sequence ID" value="ECX6923450.1"/>
    <property type="molecule type" value="Genomic_DNA"/>
</dbReference>
<dbReference type="EMBL" id="AAALRN010000001">
    <property type="protein sequence ID" value="EAD1183832.1"/>
    <property type="molecule type" value="Genomic_DNA"/>
</dbReference>
<evidence type="ECO:0000313" key="19">
    <source>
        <dbReference type="EMBL" id="EAG4329789.1"/>
    </source>
</evidence>
<evidence type="ECO:0000313" key="23">
    <source>
        <dbReference type="EMBL" id="EAG9387661.1"/>
    </source>
</evidence>
<dbReference type="EMBL" id="AALEDS010000002">
    <property type="protein sequence ID" value="ECY6543425.1"/>
    <property type="molecule type" value="Genomic_DNA"/>
</dbReference>
<dbReference type="Proteomes" id="UP000548278">
    <property type="component" value="Unassembled WGS sequence"/>
</dbReference>
<dbReference type="Proteomes" id="UP000530452">
    <property type="component" value="Unassembled WGS sequence"/>
</dbReference>
<reference evidence="39 60" key="2">
    <citation type="submission" date="2018-04" db="EMBL/GenBank/DDBJ databases">
        <title>Genome Analysis of a Prevalent Clone of Listeria monocytogenes Sequence Type 87 in China.</title>
        <authorList>
            <person name="Wang Y."/>
        </authorList>
    </citation>
    <scope>NUCLEOTIDE SEQUENCE [LARGE SCALE GENOMIC DNA]</scope>
    <source>
        <strain evidence="39 60">ICDC_LM1523</strain>
    </source>
</reference>
<evidence type="ECO:0000313" key="58">
    <source>
        <dbReference type="Proteomes" id="UP000423131"/>
    </source>
</evidence>
<comment type="caution">
    <text evidence="13">The sequence shown here is derived from an EMBL/GenBank/DDBJ whole genome shotgun (WGS) entry which is preliminary data.</text>
</comment>
<evidence type="ECO:0000313" key="25">
    <source>
        <dbReference type="EMBL" id="EAH2281224.1"/>
    </source>
</evidence>
<dbReference type="Proteomes" id="UP000376505">
    <property type="component" value="Unassembled WGS sequence"/>
</dbReference>
<dbReference type="EMBL" id="AABAWE010000001">
    <property type="protein sequence ID" value="EAG2085851.1"/>
    <property type="molecule type" value="Genomic_DNA"/>
</dbReference>
<dbReference type="EMBL" id="AAHZFY010000002">
    <property type="protein sequence ID" value="ECB9512461.1"/>
    <property type="molecule type" value="Genomic_DNA"/>
</dbReference>
<dbReference type="EMBL" id="AAASLB010000001">
    <property type="protein sequence ID" value="EAE4940867.1"/>
    <property type="molecule type" value="Genomic_DNA"/>
</dbReference>
<dbReference type="Proteomes" id="UP000467536">
    <property type="component" value="Unassembled WGS sequence"/>
</dbReference>
<evidence type="ECO:0000313" key="21">
    <source>
        <dbReference type="EMBL" id="EAG6168156.1"/>
    </source>
</evidence>
<dbReference type="Proteomes" id="UP000527632">
    <property type="component" value="Unassembled WGS sequence"/>
</dbReference>
<dbReference type="EMBL" id="AAHZFN010000004">
    <property type="protein sequence ID" value="ECB9472926.1"/>
    <property type="molecule type" value="Genomic_DNA"/>
</dbReference>
<reference evidence="38" key="1">
    <citation type="journal article" date="2018" name="Genome Biol.">
        <title>SKESA: strategic k-mer extension for scrupulous assemblies.</title>
        <authorList>
            <person name="Souvorov A."/>
            <person name="Agarwala R."/>
            <person name="Lipman D.J."/>
        </authorList>
    </citation>
    <scope>NUCLEOTIDE SEQUENCE [LARGE SCALE GENOMIC DNA]</scope>
    <source>
        <strain evidence="38">09CEB371LM</strain>
    </source>
</reference>
<evidence type="ECO:0000313" key="39">
    <source>
        <dbReference type="EMBL" id="KAA9453486.1"/>
    </source>
</evidence>
<dbReference type="Proteomes" id="UP000546397">
    <property type="component" value="Unassembled WGS sequence"/>
</dbReference>
<dbReference type="EMBL" id="AABAGT010000002">
    <property type="protein sequence ID" value="EAG0866111.1"/>
    <property type="molecule type" value="Genomic_DNA"/>
</dbReference>
<reference evidence="70 71" key="4">
    <citation type="submission" date="2019-04" db="EMBL/GenBank/DDBJ databases">
        <authorList>
            <person name="Ashton P.M."/>
            <person name="Dallman T."/>
            <person name="Nair S."/>
            <person name="De Pinna E."/>
            <person name="Peters T."/>
            <person name="Grant K."/>
        </authorList>
    </citation>
    <scope>NUCLEOTIDE SEQUENCE [LARGE SCALE GENOMIC DNA]</scope>
    <source>
        <strain evidence="25 71">282333</strain>
        <strain evidence="26 70">282352</strain>
        <strain evidence="24 73">289003</strain>
        <strain evidence="36 61">788324</strain>
        <strain evidence="12">RL15000286</strain>
    </source>
</reference>
<dbReference type="Proteomes" id="UP000533021">
    <property type="component" value="Unassembled WGS sequence"/>
</dbReference>
<evidence type="ECO:0000313" key="10">
    <source>
        <dbReference type="EMBL" id="EAE1337529.1"/>
    </source>
</evidence>
<gene>
    <name evidence="13" type="ORF">A8L61_02320</name>
    <name evidence="22" type="ORF">AB917_06170</name>
    <name evidence="1" type="ORF">ABZ57_01320</name>
    <name evidence="10" type="ORF">ART25_01145</name>
    <name evidence="2" type="ORF">ARY78_01875</name>
    <name evidence="17" type="ORF">B1N52_02095</name>
    <name evidence="16" type="ORF">B1S26_02160</name>
    <name evidence="18" type="ORF">B5K54_03535</name>
    <name evidence="14" type="ORF">BB997_02025</name>
    <name evidence="33" type="ORF">BCZ19_02110</name>
    <name evidence="15" type="ORF">BCZ21_01165</name>
    <name evidence="20" type="ORF">CA369_02290</name>
    <name evidence="19" type="ORF">CAV64_00785</name>
    <name evidence="23" type="ORF">CW845_09205</name>
    <name evidence="25" type="ORF">D4920_03985</name>
    <name evidence="24" type="ORF">D4B11_13010</name>
    <name evidence="26" type="ORF">D5N24_01295</name>
    <name evidence="28" type="ORF">D7104_06820</name>
    <name evidence="39" type="ORF">DCK61_03240</name>
    <name evidence="21" type="ORF">DCT16_01990</name>
    <name evidence="4" type="ORF">DQ70_01980</name>
    <name evidence="3" type="ORF">DU018_08950</name>
    <name evidence="12" type="ORF">E1W56_02240</name>
    <name evidence="27" type="ORF">E5F58_02145</name>
    <name evidence="9" type="ORF">EX365_01905</name>
    <name evidence="8" type="ORF">EXZ73_11870</name>
    <name evidence="34" type="ORF">F6436_03695</name>
    <name evidence="35" type="ORF">F6515_13360</name>
    <name evidence="29" type="ORF">FA835_01890</name>
    <name evidence="31" type="ORF">FLQ97_01810</name>
    <name evidence="30" type="ORF">FLR03_04445</name>
    <name evidence="32" type="ORF">FNX40_11660</name>
    <name evidence="36" type="ORF">FV747_04820</name>
    <name evidence="37" type="ORF">G3O21_000739</name>
    <name evidence="38" type="ORF">GHH22_07755</name>
    <name evidence="5" type="ORF">KV70_06060</name>
    <name evidence="6" type="ORF">QD52_01910</name>
    <name evidence="7" type="ORF">UI29_01925</name>
    <name evidence="11" type="ORF">Y261_01835</name>
</gene>
<evidence type="ECO:0000313" key="54">
    <source>
        <dbReference type="Proteomes" id="UP000389283"/>
    </source>
</evidence>
<evidence type="ECO:0000313" key="31">
    <source>
        <dbReference type="EMBL" id="ECB9512461.1"/>
    </source>
</evidence>
<dbReference type="EMBL" id="QDAY01000001">
    <property type="protein sequence ID" value="KAA9453486.1"/>
    <property type="molecule type" value="Genomic_DNA"/>
</dbReference>
<dbReference type="Proteomes" id="UP000389283">
    <property type="component" value="Unassembled WGS sequence"/>
</dbReference>
<dbReference type="Proteomes" id="UP000478704">
    <property type="component" value="Unassembled WGS sequence"/>
</dbReference>
<dbReference type="EMBL" id="AABDGJ010000003">
    <property type="protein sequence ID" value="EAG6990169.1"/>
    <property type="molecule type" value="Genomic_DNA"/>
</dbReference>
<evidence type="ECO:0000313" key="53">
    <source>
        <dbReference type="Proteomes" id="UP000379076"/>
    </source>
</evidence>
<dbReference type="Proteomes" id="UP000344343">
    <property type="component" value="Unassembled WGS sequence"/>
</dbReference>
<evidence type="ECO:0000313" key="40">
    <source>
        <dbReference type="Proteomes" id="UP000331186"/>
    </source>
</evidence>
<dbReference type="EMBL" id="AACJYH010000004">
    <property type="protein sequence ID" value="EAK8897414.1"/>
    <property type="molecule type" value="Genomic_DNA"/>
</dbReference>
<dbReference type="EMBL" id="AANEHK010000003">
    <property type="protein sequence ID" value="EDO0985318.1"/>
    <property type="molecule type" value="Genomic_DNA"/>
</dbReference>
<evidence type="ECO:0000313" key="62">
    <source>
        <dbReference type="Proteomes" id="UP000478682"/>
    </source>
</evidence>
<evidence type="ECO:0000313" key="73">
    <source>
        <dbReference type="Proteomes" id="UP000546397"/>
    </source>
</evidence>
<dbReference type="Proteomes" id="UP000345329">
    <property type="component" value="Unassembled WGS sequence"/>
</dbReference>
<dbReference type="Proteomes" id="UP000489121">
    <property type="component" value="Unassembled WGS sequence"/>
</dbReference>
<reference evidence="38" key="7">
    <citation type="submission" date="2019-10" db="EMBL/GenBank/DDBJ databases">
        <authorList>
            <consortium name="NCBI Pathogen Detection Project"/>
        </authorList>
    </citation>
    <scope>NUCLEOTIDE SEQUENCE</scope>
    <source>
        <strain evidence="38">09CEB371LM</strain>
    </source>
</reference>
<dbReference type="Proteomes" id="UP000423131">
    <property type="component" value="Unassembled WGS sequence"/>
</dbReference>
<evidence type="ECO:0000313" key="6">
    <source>
        <dbReference type="EMBL" id="EAD1183832.1"/>
    </source>
</evidence>
<evidence type="ECO:0000313" key="42">
    <source>
        <dbReference type="Proteomes" id="UP000337746"/>
    </source>
</evidence>
<dbReference type="Proteomes" id="UP000365297">
    <property type="component" value="Unassembled WGS sequence"/>
</dbReference>
<reference evidence="41 43" key="3">
    <citation type="submission" date="2018-06" db="EMBL/GenBank/DDBJ databases">
        <authorList>
            <consortium name="PulseNet: The National Subtyping Network for Foodborne Disease Surveillance"/>
            <person name="Tarr C.L."/>
            <person name="Trees E."/>
            <person name="Katz L.S."/>
            <person name="Carleton-Romer H.A."/>
            <person name="Stroika S."/>
            <person name="Kucerova Z."/>
            <person name="Roache K.F."/>
            <person name="Sabol A.L."/>
            <person name="Besser J."/>
            <person name="Gerner-Smidt P."/>
        </authorList>
    </citation>
    <scope>NUCLEOTIDE SEQUENCE [LARGE SCALE GENOMIC DNA]</scope>
    <source>
        <strain evidence="1 43">2015L-6227</strain>
        <strain evidence="11 41">PNUSAL000134</strain>
        <strain evidence="5 47">PNUSAL000910</strain>
        <strain evidence="13 48">PNUSAL002180</strain>
        <strain evidence="14 62">PNUSAL002298</strain>
        <strain evidence="28 46">PNUSAL004402</strain>
        <strain evidence="35 65">PNUSAL005692</strain>
    </source>
</reference>
<evidence type="ECO:0000313" key="47">
    <source>
        <dbReference type="Proteomes" id="UP000354255"/>
    </source>
</evidence>
<dbReference type="EMBL" id="AAAIKW010000001">
    <property type="protein sequence ID" value="EAC4551116.1"/>
    <property type="molecule type" value="Genomic_DNA"/>
</dbReference>
<evidence type="ECO:0000313" key="67">
    <source>
        <dbReference type="Proteomes" id="UP000525850"/>
    </source>
</evidence>
<evidence type="ECO:0000313" key="72">
    <source>
        <dbReference type="Proteomes" id="UP000540117"/>
    </source>
</evidence>
<dbReference type="Proteomes" id="UP000410967">
    <property type="component" value="Unassembled WGS sequence"/>
</dbReference>
<dbReference type="EMBL" id="AAAREG010000001">
    <property type="protein sequence ID" value="EAE2353086.1"/>
    <property type="molecule type" value="Genomic_DNA"/>
</dbReference>
<dbReference type="EMBL" id="AABATR010000001">
    <property type="protein sequence ID" value="EAG1892380.1"/>
    <property type="molecule type" value="Genomic_DNA"/>
</dbReference>
<dbReference type="Proteomes" id="UP000528151">
    <property type="component" value="Unassembled WGS sequence"/>
</dbReference>
<dbReference type="EMBL" id="AABAYG010000001">
    <property type="protein sequence ID" value="EAG2244200.1"/>
    <property type="molecule type" value="Genomic_DNA"/>
</dbReference>
<dbReference type="Proteomes" id="UP000549379">
    <property type="component" value="Unassembled WGS sequence"/>
</dbReference>
<dbReference type="EMBL" id="AABBAW010000001">
    <property type="protein sequence ID" value="EAG2513937.1"/>
    <property type="molecule type" value="Genomic_DNA"/>
</dbReference>
<evidence type="ECO:0000313" key="55">
    <source>
        <dbReference type="Proteomes" id="UP000398321"/>
    </source>
</evidence>
<evidence type="ECO:0000313" key="66">
    <source>
        <dbReference type="Proteomes" id="UP000522199"/>
    </source>
</evidence>
<evidence type="ECO:0000313" key="57">
    <source>
        <dbReference type="Proteomes" id="UP000410967"/>
    </source>
</evidence>
<dbReference type="EMBL" id="AAIAJJ010000005">
    <property type="protein sequence ID" value="ECC1557455.1"/>
    <property type="molecule type" value="Genomic_DNA"/>
</dbReference>
<evidence type="ECO:0000313" key="50">
    <source>
        <dbReference type="Proteomes" id="UP000365297"/>
    </source>
</evidence>
<evidence type="ECO:0000313" key="33">
    <source>
        <dbReference type="EMBL" id="ECX6923450.1"/>
    </source>
</evidence>
<evidence type="ECO:0000313" key="75">
    <source>
        <dbReference type="Proteomes" id="UP000549379"/>
    </source>
</evidence>
<dbReference type="Proteomes" id="UP000368512">
    <property type="component" value="Unassembled WGS sequence"/>
</dbReference>
<evidence type="ECO:0000313" key="45">
    <source>
        <dbReference type="Proteomes" id="UP000345329"/>
    </source>
</evidence>
<evidence type="ECO:0000313" key="41">
    <source>
        <dbReference type="Proteomes" id="UP000336166"/>
    </source>
</evidence>
<dbReference type="EMBL" id="AALGDA010000061">
    <property type="protein sequence ID" value="ECY9783973.1"/>
    <property type="molecule type" value="Genomic_DNA"/>
</dbReference>
<evidence type="ECO:0000313" key="24">
    <source>
        <dbReference type="EMBL" id="EAG9520693.1"/>
    </source>
</evidence>
<evidence type="ECO:0000313" key="18">
    <source>
        <dbReference type="EMBL" id="EAG2996361.1"/>
    </source>
</evidence>
<evidence type="ECO:0000313" key="56">
    <source>
        <dbReference type="Proteomes" id="UP000403352"/>
    </source>
</evidence>
<dbReference type="Proteomes" id="UP000840039">
    <property type="component" value="Unassembled WGS sequence"/>
</dbReference>
<evidence type="ECO:0000313" key="38">
    <source>
        <dbReference type="EMBL" id="HAA8053046.1"/>
    </source>
</evidence>
<dbReference type="Proteomes" id="UP000350032">
    <property type="component" value="Unassembled WGS sequence"/>
</dbReference>
<evidence type="ECO:0000313" key="63">
    <source>
        <dbReference type="Proteomes" id="UP000478704"/>
    </source>
</evidence>
<evidence type="ECO:0000313" key="15">
    <source>
        <dbReference type="EMBL" id="EAG2085851.1"/>
    </source>
</evidence>
<dbReference type="EMBL" id="AABBYJ010000001">
    <property type="protein sequence ID" value="EAG4329789.1"/>
    <property type="molecule type" value="Genomic_DNA"/>
</dbReference>
<evidence type="ECO:0000313" key="46">
    <source>
        <dbReference type="Proteomes" id="UP000350032"/>
    </source>
</evidence>
<dbReference type="EMBL" id="AABEMN010000021">
    <property type="protein sequence ID" value="EAG9520693.1"/>
    <property type="molecule type" value="Genomic_DNA"/>
</dbReference>
<evidence type="ECO:0000313" key="7">
    <source>
        <dbReference type="EMBL" id="EAD3791527.1"/>
    </source>
</evidence>
<name>A0A392XKN8_LISMN</name>
<dbReference type="Proteomes" id="UP000540117">
    <property type="component" value="Unassembled WGS sequence"/>
</dbReference>
<dbReference type="Proteomes" id="UP000398321">
    <property type="component" value="Unassembled WGS sequence"/>
</dbReference>
<dbReference type="Proteomes" id="UP000358545">
    <property type="component" value="Unassembled WGS sequence"/>
</dbReference>
<dbReference type="Proteomes" id="UP000336166">
    <property type="component" value="Unassembled WGS sequence"/>
</dbReference>
<evidence type="ECO:0000313" key="43">
    <source>
        <dbReference type="Proteomes" id="UP000339309"/>
    </source>
</evidence>
<evidence type="ECO:0000313" key="70">
    <source>
        <dbReference type="Proteomes" id="UP000530452"/>
    </source>
</evidence>
<evidence type="ECO:0000313" key="68">
    <source>
        <dbReference type="Proteomes" id="UP000527632"/>
    </source>
</evidence>
<evidence type="ECO:0000313" key="22">
    <source>
        <dbReference type="EMBL" id="EAG6990169.1"/>
    </source>
</evidence>
<evidence type="ECO:0000313" key="4">
    <source>
        <dbReference type="EMBL" id="EAC7479451.1"/>
    </source>
</evidence>
<dbReference type="EMBL" id="AAAJKI010000019">
    <property type="protein sequence ID" value="EAC6548490.1"/>
    <property type="molecule type" value="Genomic_DNA"/>
</dbReference>
<dbReference type="Proteomes" id="UP000427828">
    <property type="component" value="Unassembled WGS sequence"/>
</dbReference>
<dbReference type="EMBL" id="AAAKQF010000003">
    <property type="protein sequence ID" value="EAC9039763.1"/>
    <property type="molecule type" value="Genomic_DNA"/>
</dbReference>
<dbReference type="EMBL" id="AABBZO010000002">
    <property type="protein sequence ID" value="EAG4461105.1"/>
    <property type="molecule type" value="Genomic_DNA"/>
</dbReference>
<dbReference type="EMBL" id="AACKDQ010000003">
    <property type="protein sequence ID" value="EAK9315853.1"/>
    <property type="molecule type" value="Genomic_DNA"/>
</dbReference>
<reference evidence="57 66" key="5">
    <citation type="submission" date="2019-04" db="EMBL/GenBank/DDBJ databases">
        <authorList>
            <consortium name="GenomeTrakr network: Whole genome sequencing for foodborne pathogen traceback"/>
        </authorList>
    </citation>
    <scope>NUCLEOTIDE SEQUENCE [LARGE SCALE GENOMIC DNA]</scope>
    <source>
        <strain evidence="22 74">CFSAN004300</strain>
        <strain evidence="23 66">CFSAN072474</strain>
        <strain evidence="34 49">FLAG-55987</strain>
        <strain evidence="29 57">PHLUSALM00088</strain>
    </source>
</reference>
<evidence type="ECO:0000313" key="74">
    <source>
        <dbReference type="Proteomes" id="UP000548278"/>
    </source>
</evidence>